<keyword evidence="3" id="KW-1185">Reference proteome</keyword>
<dbReference type="Proteomes" id="UP001165121">
    <property type="component" value="Unassembled WGS sequence"/>
</dbReference>
<dbReference type="Gene3D" id="1.20.5.1430">
    <property type="match status" value="1"/>
</dbReference>
<organism evidence="2 3">
    <name type="scientific">Phytophthora fragariaefolia</name>
    <dbReference type="NCBI Taxonomy" id="1490495"/>
    <lineage>
        <taxon>Eukaryota</taxon>
        <taxon>Sar</taxon>
        <taxon>Stramenopiles</taxon>
        <taxon>Oomycota</taxon>
        <taxon>Peronosporomycetes</taxon>
        <taxon>Peronosporales</taxon>
        <taxon>Peronosporaceae</taxon>
        <taxon>Phytophthora</taxon>
    </lineage>
</organism>
<reference evidence="2" key="1">
    <citation type="submission" date="2023-04" db="EMBL/GenBank/DDBJ databases">
        <title>Phytophthora fragariaefolia NBRC 109709.</title>
        <authorList>
            <person name="Ichikawa N."/>
            <person name="Sato H."/>
            <person name="Tonouchi N."/>
        </authorList>
    </citation>
    <scope>NUCLEOTIDE SEQUENCE</scope>
    <source>
        <strain evidence="2">NBRC 109709</strain>
    </source>
</reference>
<dbReference type="EMBL" id="BSXT01000680">
    <property type="protein sequence ID" value="GMF32236.1"/>
    <property type="molecule type" value="Genomic_DNA"/>
</dbReference>
<evidence type="ECO:0000313" key="2">
    <source>
        <dbReference type="EMBL" id="GMF32236.1"/>
    </source>
</evidence>
<proteinExistence type="predicted"/>
<dbReference type="AlphaFoldDB" id="A0A9W6X614"/>
<feature type="region of interest" description="Disordered" evidence="1">
    <location>
        <begin position="92"/>
        <end position="125"/>
    </location>
</feature>
<dbReference type="OrthoDB" id="159401at2759"/>
<feature type="compositionally biased region" description="Polar residues" evidence="1">
    <location>
        <begin position="95"/>
        <end position="106"/>
    </location>
</feature>
<comment type="caution">
    <text evidence="2">The sequence shown here is derived from an EMBL/GenBank/DDBJ whole genome shotgun (WGS) entry which is preliminary data.</text>
</comment>
<evidence type="ECO:0000313" key="3">
    <source>
        <dbReference type="Proteomes" id="UP001165121"/>
    </source>
</evidence>
<name>A0A9W6X614_9STRA</name>
<accession>A0A9W6X614</accession>
<feature type="region of interest" description="Disordered" evidence="1">
    <location>
        <begin position="292"/>
        <end position="313"/>
    </location>
</feature>
<gene>
    <name evidence="2" type="ORF">Pfra01_000760500</name>
</gene>
<sequence>MTSIFKSIGAGVIKPVAPLLRGGLQNKYNTSVVLIRIVGYDSPNRVDIIEFEHLVQSNFNFPHSNIFMAPPFLRPRIYHIPLVHFKFKRGKRASNMPNEASSSRASHTPAKAPSVPPTGMRSPAKIRTPTKLVRPRETHWAARSKVVKKRLLEAADGPHSSALPPLKRVKLSDSQPTNAPETGAPIGGASGAVDAVEATPEPKEDEGYAGYAEGVQRRVEVGHCLEEHLLRDNARMRLKALNLRQEVDFYYGLLARIELVAQQMSEKEGRSNQQQEKVTPLALRLQRIISASKPSAAVETSGRTVGDAAVKPK</sequence>
<feature type="region of interest" description="Disordered" evidence="1">
    <location>
        <begin position="155"/>
        <end position="190"/>
    </location>
</feature>
<protein>
    <submittedName>
        <fullName evidence="2">Unnamed protein product</fullName>
    </submittedName>
</protein>
<evidence type="ECO:0000256" key="1">
    <source>
        <dbReference type="SAM" id="MobiDB-lite"/>
    </source>
</evidence>